<evidence type="ECO:0000313" key="2">
    <source>
        <dbReference type="Proteomes" id="UP000238982"/>
    </source>
</evidence>
<protein>
    <submittedName>
        <fullName evidence="1">Uncharacterized protein</fullName>
    </submittedName>
</protein>
<name>A0A2S9MBF4_9BURK</name>
<dbReference type="Proteomes" id="UP000238982">
    <property type="component" value="Unassembled WGS sequence"/>
</dbReference>
<gene>
    <name evidence="1" type="ORF">C6Q15_28285</name>
</gene>
<comment type="caution">
    <text evidence="1">The sequence shown here is derived from an EMBL/GenBank/DDBJ whole genome shotgun (WGS) entry which is preliminary data.</text>
</comment>
<reference evidence="1 2" key="1">
    <citation type="submission" date="2018-03" db="EMBL/GenBank/DDBJ databases">
        <authorList>
            <person name="Keele B.F."/>
        </authorList>
    </citation>
    <scope>NUCLEOTIDE SEQUENCE [LARGE SCALE GENOMIC DNA]</scope>
    <source>
        <strain evidence="1 2">AU19729</strain>
    </source>
</reference>
<dbReference type="EMBL" id="PVGH01000107">
    <property type="protein sequence ID" value="PRF54664.1"/>
    <property type="molecule type" value="Genomic_DNA"/>
</dbReference>
<dbReference type="RefSeq" id="WP_105796140.1">
    <property type="nucleotide sequence ID" value="NZ_JAHPOA010000012.1"/>
</dbReference>
<dbReference type="AlphaFoldDB" id="A0A2S9MBF4"/>
<sequence>MELKDEFGGGNAALIRSIKALLELDASGVLRPHGIGGHARTLLEAAAARLGNMIEPAIVHDVALALAQPAQDGLSIFRSDSSGDGWQDYNVRHVRGVTTTHFCAIRVVRRMKREIEDLPAFPLIERRLLAGNPVEV</sequence>
<evidence type="ECO:0000313" key="1">
    <source>
        <dbReference type="EMBL" id="PRF54664.1"/>
    </source>
</evidence>
<organism evidence="1 2">
    <name type="scientific">Burkholderia multivorans</name>
    <dbReference type="NCBI Taxonomy" id="87883"/>
    <lineage>
        <taxon>Bacteria</taxon>
        <taxon>Pseudomonadati</taxon>
        <taxon>Pseudomonadota</taxon>
        <taxon>Betaproteobacteria</taxon>
        <taxon>Burkholderiales</taxon>
        <taxon>Burkholderiaceae</taxon>
        <taxon>Burkholderia</taxon>
        <taxon>Burkholderia cepacia complex</taxon>
    </lineage>
</organism>
<accession>A0A2S9MBF4</accession>
<proteinExistence type="predicted"/>